<protein>
    <recommendedName>
        <fullName evidence="3">F-box domain-containing protein</fullName>
    </recommendedName>
</protein>
<dbReference type="HOGENOM" id="CLU_829479_0_0_1"/>
<dbReference type="OrthoDB" id="3247499at2759"/>
<name>A0A0C3KXK4_9AGAM</name>
<sequence>MIPQLPTELKVSIFKHADKRSLLTVMRANSVFHGIAEPIVYSTVYLTPFVRREGLADATIACFHVLVTRPTAAAAVRCLALNFRQGYDVHLHTGMVWRVFEALRSALPRLLDLEKLLISHWGSSFPGPDLLPNLPLPSLQHYRGPPELLKDLQSRDLVNLRICSSGPRFEPSYRALLVAACHNGWKIRVLELDHSGDISDERSLELISDIHGLFPNLKYLGLGSWVSLSNGNADRIAKNISKFQDIRLFSIFDRWGNSLSSQLPLVQILHAGCEQLRAICLSDEEWRFSEDLHRWITIGDALDFPGSAQLWKAADYRKYLVDPESDGFVYNSLDY</sequence>
<dbReference type="Proteomes" id="UP000054248">
    <property type="component" value="Unassembled WGS sequence"/>
</dbReference>
<evidence type="ECO:0000313" key="2">
    <source>
        <dbReference type="Proteomes" id="UP000054248"/>
    </source>
</evidence>
<gene>
    <name evidence="1" type="ORF">M407DRAFT_24576</name>
</gene>
<keyword evidence="2" id="KW-1185">Reference proteome</keyword>
<evidence type="ECO:0000313" key="1">
    <source>
        <dbReference type="EMBL" id="KIO26143.1"/>
    </source>
</evidence>
<accession>A0A0C3KXK4</accession>
<dbReference type="Gene3D" id="3.80.10.10">
    <property type="entry name" value="Ribonuclease Inhibitor"/>
    <property type="match status" value="1"/>
</dbReference>
<reference evidence="1 2" key="1">
    <citation type="submission" date="2014-04" db="EMBL/GenBank/DDBJ databases">
        <authorList>
            <consortium name="DOE Joint Genome Institute"/>
            <person name="Kuo A."/>
            <person name="Girlanda M."/>
            <person name="Perotto S."/>
            <person name="Kohler A."/>
            <person name="Nagy L.G."/>
            <person name="Floudas D."/>
            <person name="Copeland A."/>
            <person name="Barry K.W."/>
            <person name="Cichocki N."/>
            <person name="Veneault-Fourrey C."/>
            <person name="LaButti K."/>
            <person name="Lindquist E.A."/>
            <person name="Lipzen A."/>
            <person name="Lundell T."/>
            <person name="Morin E."/>
            <person name="Murat C."/>
            <person name="Sun H."/>
            <person name="Tunlid A."/>
            <person name="Henrissat B."/>
            <person name="Grigoriev I.V."/>
            <person name="Hibbett D.S."/>
            <person name="Martin F."/>
            <person name="Nordberg H.P."/>
            <person name="Cantor M.N."/>
            <person name="Hua S.X."/>
        </authorList>
    </citation>
    <scope>NUCLEOTIDE SEQUENCE [LARGE SCALE GENOMIC DNA]</scope>
    <source>
        <strain evidence="1 2">MUT 4182</strain>
    </source>
</reference>
<organism evidence="1 2">
    <name type="scientific">Tulasnella calospora MUT 4182</name>
    <dbReference type="NCBI Taxonomy" id="1051891"/>
    <lineage>
        <taxon>Eukaryota</taxon>
        <taxon>Fungi</taxon>
        <taxon>Dikarya</taxon>
        <taxon>Basidiomycota</taxon>
        <taxon>Agaricomycotina</taxon>
        <taxon>Agaricomycetes</taxon>
        <taxon>Cantharellales</taxon>
        <taxon>Tulasnellaceae</taxon>
        <taxon>Tulasnella</taxon>
    </lineage>
</organism>
<proteinExistence type="predicted"/>
<reference evidence="2" key="2">
    <citation type="submission" date="2015-01" db="EMBL/GenBank/DDBJ databases">
        <title>Evolutionary Origins and Diversification of the Mycorrhizal Mutualists.</title>
        <authorList>
            <consortium name="DOE Joint Genome Institute"/>
            <consortium name="Mycorrhizal Genomics Consortium"/>
            <person name="Kohler A."/>
            <person name="Kuo A."/>
            <person name="Nagy L.G."/>
            <person name="Floudas D."/>
            <person name="Copeland A."/>
            <person name="Barry K.W."/>
            <person name="Cichocki N."/>
            <person name="Veneault-Fourrey C."/>
            <person name="LaButti K."/>
            <person name="Lindquist E.A."/>
            <person name="Lipzen A."/>
            <person name="Lundell T."/>
            <person name="Morin E."/>
            <person name="Murat C."/>
            <person name="Riley R."/>
            <person name="Ohm R."/>
            <person name="Sun H."/>
            <person name="Tunlid A."/>
            <person name="Henrissat B."/>
            <person name="Grigoriev I.V."/>
            <person name="Hibbett D.S."/>
            <person name="Martin F."/>
        </authorList>
    </citation>
    <scope>NUCLEOTIDE SEQUENCE [LARGE SCALE GENOMIC DNA]</scope>
    <source>
        <strain evidence="2">MUT 4182</strain>
    </source>
</reference>
<dbReference type="AlphaFoldDB" id="A0A0C3KXK4"/>
<evidence type="ECO:0008006" key="3">
    <source>
        <dbReference type="Google" id="ProtNLM"/>
    </source>
</evidence>
<dbReference type="EMBL" id="KN823029">
    <property type="protein sequence ID" value="KIO26143.1"/>
    <property type="molecule type" value="Genomic_DNA"/>
</dbReference>
<dbReference type="SUPFAM" id="SSF52047">
    <property type="entry name" value="RNI-like"/>
    <property type="match status" value="1"/>
</dbReference>
<dbReference type="InterPro" id="IPR032675">
    <property type="entry name" value="LRR_dom_sf"/>
</dbReference>